<dbReference type="GeneID" id="18918380"/>
<dbReference type="InterPro" id="IPR020845">
    <property type="entry name" value="AMP-binding_CS"/>
</dbReference>
<dbReference type="NCBIfam" id="TIGR01733">
    <property type="entry name" value="AA-adenyl-dom"/>
    <property type="match status" value="1"/>
</dbReference>
<dbReference type="InterPro" id="IPR000873">
    <property type="entry name" value="AMP-dep_synth/lig_dom"/>
</dbReference>
<gene>
    <name evidence="4" type="ORF">PHACADRAFT_262785</name>
</gene>
<dbReference type="AlphaFoldDB" id="K5VI24"/>
<evidence type="ECO:0000256" key="2">
    <source>
        <dbReference type="SAM" id="MobiDB-lite"/>
    </source>
</evidence>
<evidence type="ECO:0000256" key="1">
    <source>
        <dbReference type="ARBA" id="ARBA00023268"/>
    </source>
</evidence>
<dbReference type="KEGG" id="pco:PHACADRAFT_262785"/>
<accession>K5VI24</accession>
<feature type="region of interest" description="Disordered" evidence="2">
    <location>
        <begin position="488"/>
        <end position="509"/>
    </location>
</feature>
<dbReference type="SUPFAM" id="SSF56801">
    <property type="entry name" value="Acetyl-CoA synthetase-like"/>
    <property type="match status" value="1"/>
</dbReference>
<feature type="compositionally biased region" description="Polar residues" evidence="2">
    <location>
        <begin position="488"/>
        <end position="502"/>
    </location>
</feature>
<feature type="domain" description="AMP-dependent synthetase/ligase" evidence="3">
    <location>
        <begin position="14"/>
        <end position="351"/>
    </location>
</feature>
<dbReference type="HOGENOM" id="CLU_000022_2_12_1"/>
<dbReference type="PANTHER" id="PTHR45527">
    <property type="entry name" value="NONRIBOSOMAL PEPTIDE SYNTHETASE"/>
    <property type="match status" value="1"/>
</dbReference>
<dbReference type="InterPro" id="IPR042099">
    <property type="entry name" value="ANL_N_sf"/>
</dbReference>
<organism evidence="4 5">
    <name type="scientific">Phanerochaete carnosa (strain HHB-10118-sp)</name>
    <name type="common">White-rot fungus</name>
    <name type="synonym">Peniophora carnosa</name>
    <dbReference type="NCBI Taxonomy" id="650164"/>
    <lineage>
        <taxon>Eukaryota</taxon>
        <taxon>Fungi</taxon>
        <taxon>Dikarya</taxon>
        <taxon>Basidiomycota</taxon>
        <taxon>Agaricomycotina</taxon>
        <taxon>Agaricomycetes</taxon>
        <taxon>Polyporales</taxon>
        <taxon>Phanerochaetaceae</taxon>
        <taxon>Phanerochaete</taxon>
    </lineage>
</organism>
<proteinExistence type="predicted"/>
<dbReference type="Gene3D" id="3.30.300.30">
    <property type="match status" value="1"/>
</dbReference>
<dbReference type="EMBL" id="JH930477">
    <property type="protein sequence ID" value="EKM50903.1"/>
    <property type="molecule type" value="Genomic_DNA"/>
</dbReference>
<dbReference type="PROSITE" id="PS00455">
    <property type="entry name" value="AMP_BINDING"/>
    <property type="match status" value="1"/>
</dbReference>
<reference evidence="4 5" key="1">
    <citation type="journal article" date="2012" name="BMC Genomics">
        <title>Comparative genomics of the white-rot fungi, Phanerochaete carnosa and P. chrysosporium, to elucidate the genetic basis of the distinct wood types they colonize.</title>
        <authorList>
            <person name="Suzuki H."/>
            <person name="MacDonald J."/>
            <person name="Syed K."/>
            <person name="Salamov A."/>
            <person name="Hori C."/>
            <person name="Aerts A."/>
            <person name="Henrissat B."/>
            <person name="Wiebenga A."/>
            <person name="vanKuyk P.A."/>
            <person name="Barry K."/>
            <person name="Lindquist E."/>
            <person name="LaButti K."/>
            <person name="Lapidus A."/>
            <person name="Lucas S."/>
            <person name="Coutinho P."/>
            <person name="Gong Y."/>
            <person name="Samejima M."/>
            <person name="Mahadevan R."/>
            <person name="Abou-Zaid M."/>
            <person name="de Vries R.P."/>
            <person name="Igarashi K."/>
            <person name="Yadav J.S."/>
            <person name="Grigoriev I.V."/>
            <person name="Master E.R."/>
        </authorList>
    </citation>
    <scope>NUCLEOTIDE SEQUENCE [LARGE SCALE GENOMIC DNA]</scope>
    <source>
        <strain evidence="4 5">HHB-10118-sp</strain>
    </source>
</reference>
<dbReference type="PANTHER" id="PTHR45527:SF1">
    <property type="entry name" value="FATTY ACID SYNTHASE"/>
    <property type="match status" value="1"/>
</dbReference>
<name>K5VI24_PHACS</name>
<evidence type="ECO:0000313" key="5">
    <source>
        <dbReference type="Proteomes" id="UP000008370"/>
    </source>
</evidence>
<dbReference type="GO" id="GO:0031177">
    <property type="term" value="F:phosphopantetheine binding"/>
    <property type="evidence" value="ECO:0007669"/>
    <property type="project" value="TreeGrafter"/>
</dbReference>
<keyword evidence="5" id="KW-1185">Reference proteome</keyword>
<dbReference type="Proteomes" id="UP000008370">
    <property type="component" value="Unassembled WGS sequence"/>
</dbReference>
<evidence type="ECO:0000313" key="4">
    <source>
        <dbReference type="EMBL" id="EKM50903.1"/>
    </source>
</evidence>
<dbReference type="GO" id="GO:0044550">
    <property type="term" value="P:secondary metabolite biosynthetic process"/>
    <property type="evidence" value="ECO:0007669"/>
    <property type="project" value="TreeGrafter"/>
</dbReference>
<sequence length="509" mass="55490">MRTKLEPLTINETFSRRARAIPDTIAASHLGATLSYRQLDEASDVLARDLCKKGIMRGSRVCLLIRRSLDMLVGIFGILKSGASYIPLDGGVVTDQTLGCILKDSNAALVVCMSAYMHRVPEGLEVLRLEDFMLATCDHTTQDCELAHVHDGSSHLDEAYVIFTSGTTGTPKGVSVSHRNVTNLLCAEPGNLGICPGTKVSQLLSIAFDMCVWEILGCLLNGGTLVLRGSSKPDWETALRAVHVVIATPTILQCYRAVDYPAIRVVATAGEPCPQALADEWSAGKTFYNCCGPTETTIVNTMHCVRRGTSLSIGVPVPNTRVYILDEELRPLPVGRVGTMWAAGACVSLGYVNKPELTRQRYRRDPFCDDGFMFNTGDLGRWNQHGELEHFGRLDDQVKVKGFRVELDGVTAVMEAHPSVVKAVSLLIDTELWGFVSPSSVPLEELKAFVQERLPYYSVPSHFVPMECFPMTNTGKTDKRLLRTMVTGSSPPSATETASRAQGASCGIF</sequence>
<evidence type="ECO:0000259" key="3">
    <source>
        <dbReference type="Pfam" id="PF00501"/>
    </source>
</evidence>
<dbReference type="GO" id="GO:0005737">
    <property type="term" value="C:cytoplasm"/>
    <property type="evidence" value="ECO:0007669"/>
    <property type="project" value="TreeGrafter"/>
</dbReference>
<dbReference type="InterPro" id="IPR045851">
    <property type="entry name" value="AMP-bd_C_sf"/>
</dbReference>
<dbReference type="InterPro" id="IPR010071">
    <property type="entry name" value="AA_adenyl_dom"/>
</dbReference>
<dbReference type="Gene3D" id="3.40.50.12780">
    <property type="entry name" value="N-terminal domain of ligase-like"/>
    <property type="match status" value="1"/>
</dbReference>
<protein>
    <recommendedName>
        <fullName evidence="3">AMP-dependent synthetase/ligase domain-containing protein</fullName>
    </recommendedName>
</protein>
<dbReference type="OrthoDB" id="416786at2759"/>
<keyword evidence="1" id="KW-0511">Multifunctional enzyme</keyword>
<dbReference type="RefSeq" id="XP_007400070.1">
    <property type="nucleotide sequence ID" value="XM_007400008.1"/>
</dbReference>
<dbReference type="InParanoid" id="K5VI24"/>
<dbReference type="Pfam" id="PF00501">
    <property type="entry name" value="AMP-binding"/>
    <property type="match status" value="1"/>
</dbReference>
<dbReference type="STRING" id="650164.K5VI24"/>
<dbReference type="GO" id="GO:0043041">
    <property type="term" value="P:amino acid activation for nonribosomal peptide biosynthetic process"/>
    <property type="evidence" value="ECO:0007669"/>
    <property type="project" value="TreeGrafter"/>
</dbReference>